<organism evidence="12 13">
    <name type="scientific">Succiniclasticum ruminis</name>
    <dbReference type="NCBI Taxonomy" id="40841"/>
    <lineage>
        <taxon>Bacteria</taxon>
        <taxon>Bacillati</taxon>
        <taxon>Bacillota</taxon>
        <taxon>Negativicutes</taxon>
        <taxon>Acidaminococcales</taxon>
        <taxon>Acidaminococcaceae</taxon>
        <taxon>Succiniclasticum</taxon>
    </lineage>
</organism>
<feature type="domain" description="DNA polymerase III delta N-terminal" evidence="10">
    <location>
        <begin position="28"/>
        <end position="167"/>
    </location>
</feature>
<reference evidence="13" key="1">
    <citation type="submission" date="2016-10" db="EMBL/GenBank/DDBJ databases">
        <authorList>
            <person name="Varghese N."/>
            <person name="Submissions S."/>
        </authorList>
    </citation>
    <scope>NUCLEOTIDE SEQUENCE [LARGE SCALE GENOMIC DNA]</scope>
    <source>
        <strain evidence="13">DSM 11005</strain>
    </source>
</reference>
<protein>
    <recommendedName>
        <fullName evidence="2">DNA polymerase III subunit delta</fullName>
        <ecNumber evidence="1">2.7.7.7</ecNumber>
    </recommendedName>
</protein>
<keyword evidence="5" id="KW-0235">DNA replication</keyword>
<dbReference type="Proteomes" id="UP000198943">
    <property type="component" value="Unassembled WGS sequence"/>
</dbReference>
<evidence type="ECO:0000256" key="2">
    <source>
        <dbReference type="ARBA" id="ARBA00017703"/>
    </source>
</evidence>
<dbReference type="GO" id="GO:0006261">
    <property type="term" value="P:DNA-templated DNA replication"/>
    <property type="evidence" value="ECO:0007669"/>
    <property type="project" value="TreeGrafter"/>
</dbReference>
<dbReference type="Pfam" id="PF21694">
    <property type="entry name" value="DNA_pol3_delta_C"/>
    <property type="match status" value="1"/>
</dbReference>
<dbReference type="GO" id="GO:0003677">
    <property type="term" value="F:DNA binding"/>
    <property type="evidence" value="ECO:0007669"/>
    <property type="project" value="InterPro"/>
</dbReference>
<feature type="domain" description="DNA polymerase III delta subunit-like C-terminal" evidence="11">
    <location>
        <begin position="246"/>
        <end position="346"/>
    </location>
</feature>
<dbReference type="Gene3D" id="1.10.8.60">
    <property type="match status" value="1"/>
</dbReference>
<proteinExistence type="inferred from homology"/>
<dbReference type="PANTHER" id="PTHR34388">
    <property type="entry name" value="DNA POLYMERASE III SUBUNIT DELTA"/>
    <property type="match status" value="1"/>
</dbReference>
<evidence type="ECO:0000259" key="11">
    <source>
        <dbReference type="Pfam" id="PF21694"/>
    </source>
</evidence>
<evidence type="ECO:0000313" key="12">
    <source>
        <dbReference type="EMBL" id="SDC07088.1"/>
    </source>
</evidence>
<dbReference type="Gene3D" id="1.20.272.10">
    <property type="match status" value="1"/>
</dbReference>
<dbReference type="InterPro" id="IPR048466">
    <property type="entry name" value="DNA_pol3_delta-like_C"/>
</dbReference>
<dbReference type="SUPFAM" id="SSF52540">
    <property type="entry name" value="P-loop containing nucleoside triphosphate hydrolases"/>
    <property type="match status" value="1"/>
</dbReference>
<evidence type="ECO:0000256" key="3">
    <source>
        <dbReference type="ARBA" id="ARBA00022679"/>
    </source>
</evidence>
<dbReference type="GO" id="GO:0009360">
    <property type="term" value="C:DNA polymerase III complex"/>
    <property type="evidence" value="ECO:0007669"/>
    <property type="project" value="InterPro"/>
</dbReference>
<evidence type="ECO:0000256" key="1">
    <source>
        <dbReference type="ARBA" id="ARBA00012417"/>
    </source>
</evidence>
<dbReference type="GO" id="GO:0003887">
    <property type="term" value="F:DNA-directed DNA polymerase activity"/>
    <property type="evidence" value="ECO:0007669"/>
    <property type="project" value="UniProtKB-KW"/>
</dbReference>
<dbReference type="AlphaFoldDB" id="A0A1G6IKS0"/>
<accession>A0A1G6IKS0</accession>
<feature type="compositionally biased region" description="Basic and acidic residues" evidence="9">
    <location>
        <begin position="112"/>
        <end position="121"/>
    </location>
</feature>
<dbReference type="RefSeq" id="WP_093729300.1">
    <property type="nucleotide sequence ID" value="NZ_FMYW01000002.1"/>
</dbReference>
<keyword evidence="13" id="KW-1185">Reference proteome</keyword>
<dbReference type="Pfam" id="PF06144">
    <property type="entry name" value="DNA_pol3_delta"/>
    <property type="match status" value="1"/>
</dbReference>
<dbReference type="InterPro" id="IPR008921">
    <property type="entry name" value="DNA_pol3_clamp-load_cplx_C"/>
</dbReference>
<evidence type="ECO:0000256" key="6">
    <source>
        <dbReference type="ARBA" id="ARBA00022932"/>
    </source>
</evidence>
<dbReference type="SUPFAM" id="SSF48019">
    <property type="entry name" value="post-AAA+ oligomerization domain-like"/>
    <property type="match status" value="1"/>
</dbReference>
<sequence>MKPKSSGLAPDVFIKQIENGNIPTVVCIVGEEPYYRDLVRRTLLDAIFTDTPTDSRDISVFEEKTDMKKLDTLINTYPFFSGRTVIFITDKELLNPKAEAEGKKPKSGGKGKAKEKTKETSLSKQEQFQNLLGDVPDFCTVILQAEKMDGRQKFTKFLQKETVFVDCSPVDSRYLPSWLARQAEQRGGHLDRGAVQRIQEYLATVDNPPLQLLAAEVEKIAVYAGDRKNWTAADVDMLFSALPEIGVFALNNAITAKNTVLALQLLAEEQKKNTYLPLLAAKLLTHLRSILMVKEGERLGRSASQIAAESHKAPFLISMWQKEGTKFTEARLRNGIQALDTLVEKISLGGRQYDRLEEIIAILCA</sequence>
<dbReference type="EC" id="2.7.7.7" evidence="1"/>
<comment type="similarity">
    <text evidence="7">Belongs to the DNA polymerase HolA subunit family.</text>
</comment>
<comment type="catalytic activity">
    <reaction evidence="8">
        <text>DNA(n) + a 2'-deoxyribonucleoside 5'-triphosphate = DNA(n+1) + diphosphate</text>
        <dbReference type="Rhea" id="RHEA:22508"/>
        <dbReference type="Rhea" id="RHEA-COMP:17339"/>
        <dbReference type="Rhea" id="RHEA-COMP:17340"/>
        <dbReference type="ChEBI" id="CHEBI:33019"/>
        <dbReference type="ChEBI" id="CHEBI:61560"/>
        <dbReference type="ChEBI" id="CHEBI:173112"/>
        <dbReference type="EC" id="2.7.7.7"/>
    </reaction>
</comment>
<keyword evidence="4" id="KW-0548">Nucleotidyltransferase</keyword>
<evidence type="ECO:0000256" key="5">
    <source>
        <dbReference type="ARBA" id="ARBA00022705"/>
    </source>
</evidence>
<dbReference type="OrthoDB" id="9775929at2"/>
<evidence type="ECO:0000256" key="8">
    <source>
        <dbReference type="ARBA" id="ARBA00049244"/>
    </source>
</evidence>
<gene>
    <name evidence="12" type="ORF">SAMN04487864_102127</name>
</gene>
<feature type="region of interest" description="Disordered" evidence="9">
    <location>
        <begin position="98"/>
        <end position="122"/>
    </location>
</feature>
<dbReference type="EMBL" id="FMYW01000002">
    <property type="protein sequence ID" value="SDC07088.1"/>
    <property type="molecule type" value="Genomic_DNA"/>
</dbReference>
<evidence type="ECO:0000259" key="10">
    <source>
        <dbReference type="Pfam" id="PF06144"/>
    </source>
</evidence>
<dbReference type="PANTHER" id="PTHR34388:SF1">
    <property type="entry name" value="DNA POLYMERASE III SUBUNIT DELTA"/>
    <property type="match status" value="1"/>
</dbReference>
<name>A0A1G6IKS0_9FIRM</name>
<evidence type="ECO:0000313" key="13">
    <source>
        <dbReference type="Proteomes" id="UP000198943"/>
    </source>
</evidence>
<keyword evidence="3" id="KW-0808">Transferase</keyword>
<keyword evidence="6" id="KW-0239">DNA-directed DNA polymerase</keyword>
<dbReference type="InterPro" id="IPR010372">
    <property type="entry name" value="DNA_pol3_delta_N"/>
</dbReference>
<dbReference type="InterPro" id="IPR005790">
    <property type="entry name" value="DNA_polIII_delta"/>
</dbReference>
<evidence type="ECO:0000256" key="7">
    <source>
        <dbReference type="ARBA" id="ARBA00034754"/>
    </source>
</evidence>
<evidence type="ECO:0000256" key="4">
    <source>
        <dbReference type="ARBA" id="ARBA00022695"/>
    </source>
</evidence>
<dbReference type="NCBIfam" id="TIGR01128">
    <property type="entry name" value="holA"/>
    <property type="match status" value="1"/>
</dbReference>
<evidence type="ECO:0000256" key="9">
    <source>
        <dbReference type="SAM" id="MobiDB-lite"/>
    </source>
</evidence>
<dbReference type="Gene3D" id="3.40.50.300">
    <property type="entry name" value="P-loop containing nucleotide triphosphate hydrolases"/>
    <property type="match status" value="1"/>
</dbReference>
<dbReference type="InterPro" id="IPR027417">
    <property type="entry name" value="P-loop_NTPase"/>
</dbReference>